<accession>W0DQK3</accession>
<dbReference type="InterPro" id="IPR036005">
    <property type="entry name" value="Creatinase/aminopeptidase-like"/>
</dbReference>
<sequence>MNIEPSQIAFSCAQRQALLASLPPCSIWLVFAGQEQIRNRDVDFPFRPQSDFWYLTGFNEPDATLALVSADLIARLPAEWQTQYVINDTAQSQAWLWLRPKDPLQERWQGRRLGVDAAVAELKVQQAWSHEQRDEMLAQLVGFADQIHISFSMMDYWSPCLPDWMAKAQRKIRQGGQVPSQIVNADDKLHGLRLIKSPYEIVQLRHAAQLSVQVHLAAMQATCPGVQEYQVQAALEAKAHQLGARRMAFNSIVAGGERACILHYTENQACLSEGELVLIDAGAEWQGYAGDISHTYPVSGRFTEPQRQLYELVLAAQQAVIAMIKPGIAYETLHDTAARVITEGLLKLGILTGELEESLKSQAYKAYFMHGTGHWLGLDVHDVGPYKLQGQSIQLQPGMLVTVEPGLYIDQDAAEVAARWRGIGIRIEDDVLVTEQGCEVLTLGLPRSCEEIEQWMQQNRQ</sequence>
<keyword evidence="8" id="KW-0482">Metalloprotease</keyword>
<dbReference type="FunFam" id="3.90.230.10:FF:000002">
    <property type="entry name" value="Xaa-Pro aminopeptidase 3"/>
    <property type="match status" value="1"/>
</dbReference>
<keyword evidence="5" id="KW-0645">Protease</keyword>
<keyword evidence="6 13" id="KW-0479">Metal-binding</keyword>
<keyword evidence="16" id="KW-1185">Reference proteome</keyword>
<name>W0DQK3_9GAMM</name>
<evidence type="ECO:0000259" key="14">
    <source>
        <dbReference type="SMART" id="SM01011"/>
    </source>
</evidence>
<gene>
    <name evidence="15" type="ORF">THIAE_03095</name>
</gene>
<feature type="domain" description="Aminopeptidase P N-terminal" evidence="14">
    <location>
        <begin position="6"/>
        <end position="155"/>
    </location>
</feature>
<evidence type="ECO:0000256" key="7">
    <source>
        <dbReference type="ARBA" id="ARBA00022801"/>
    </source>
</evidence>
<dbReference type="InterPro" id="IPR007865">
    <property type="entry name" value="Aminopep_P_N"/>
</dbReference>
<evidence type="ECO:0000313" key="16">
    <source>
        <dbReference type="Proteomes" id="UP000005380"/>
    </source>
</evidence>
<dbReference type="EMBL" id="CP007030">
    <property type="protein sequence ID" value="AHF00895.1"/>
    <property type="molecule type" value="Genomic_DNA"/>
</dbReference>
<dbReference type="InterPro" id="IPR001131">
    <property type="entry name" value="Peptidase_M24B_aminopep-P_CS"/>
</dbReference>
<evidence type="ECO:0000256" key="5">
    <source>
        <dbReference type="ARBA" id="ARBA00022670"/>
    </source>
</evidence>
<dbReference type="InterPro" id="IPR029149">
    <property type="entry name" value="Creatin/AminoP/Spt16_N"/>
</dbReference>
<dbReference type="EC" id="3.4.11.9" evidence="4"/>
<dbReference type="GO" id="GO:0070006">
    <property type="term" value="F:metalloaminopeptidase activity"/>
    <property type="evidence" value="ECO:0007669"/>
    <property type="project" value="InterPro"/>
</dbReference>
<evidence type="ECO:0000256" key="9">
    <source>
        <dbReference type="ARBA" id="ARBA00023211"/>
    </source>
</evidence>
<proteinExistence type="inferred from homology"/>
<evidence type="ECO:0000256" key="3">
    <source>
        <dbReference type="ARBA" id="ARBA00008766"/>
    </source>
</evidence>
<dbReference type="PROSITE" id="PS00491">
    <property type="entry name" value="PROLINE_PEPTIDASE"/>
    <property type="match status" value="1"/>
</dbReference>
<dbReference type="STRING" id="717772.THIAE_03095"/>
<protein>
    <recommendedName>
        <fullName evidence="10">Xaa-Pro aminopeptidase</fullName>
        <ecNumber evidence="4">3.4.11.9</ecNumber>
    </recommendedName>
    <alternativeName>
        <fullName evidence="11">Aminopeptidase P II</fullName>
    </alternativeName>
    <alternativeName>
        <fullName evidence="12">X-Pro aminopeptidase</fullName>
    </alternativeName>
</protein>
<evidence type="ECO:0000256" key="8">
    <source>
        <dbReference type="ARBA" id="ARBA00023049"/>
    </source>
</evidence>
<dbReference type="PANTHER" id="PTHR43226">
    <property type="entry name" value="XAA-PRO AMINOPEPTIDASE 3"/>
    <property type="match status" value="1"/>
</dbReference>
<dbReference type="InterPro" id="IPR052433">
    <property type="entry name" value="X-Pro_dipept-like"/>
</dbReference>
<dbReference type="KEGG" id="tao:THIAE_03095"/>
<dbReference type="FunCoup" id="W0DQK3">
    <property type="interactions" value="338"/>
</dbReference>
<keyword evidence="9" id="KW-0464">Manganese</keyword>
<dbReference type="SUPFAM" id="SSF55920">
    <property type="entry name" value="Creatinase/aminopeptidase"/>
    <property type="match status" value="1"/>
</dbReference>
<comment type="catalytic activity">
    <reaction evidence="1">
        <text>Release of any N-terminal amino acid, including proline, that is linked to proline, even from a dipeptide or tripeptide.</text>
        <dbReference type="EC" id="3.4.11.9"/>
    </reaction>
</comment>
<evidence type="ECO:0000256" key="4">
    <source>
        <dbReference type="ARBA" id="ARBA00012574"/>
    </source>
</evidence>
<dbReference type="Pfam" id="PF00557">
    <property type="entry name" value="Peptidase_M24"/>
    <property type="match status" value="1"/>
</dbReference>
<dbReference type="eggNOG" id="COG0006">
    <property type="taxonomic scope" value="Bacteria"/>
</dbReference>
<dbReference type="InParanoid" id="W0DQK3"/>
<keyword evidence="7" id="KW-0378">Hydrolase</keyword>
<organism evidence="15 16">
    <name type="scientific">Thiomicrospira aerophila AL3</name>
    <dbReference type="NCBI Taxonomy" id="717772"/>
    <lineage>
        <taxon>Bacteria</taxon>
        <taxon>Pseudomonadati</taxon>
        <taxon>Pseudomonadota</taxon>
        <taxon>Gammaproteobacteria</taxon>
        <taxon>Thiotrichales</taxon>
        <taxon>Piscirickettsiaceae</taxon>
        <taxon>Thiomicrospira</taxon>
    </lineage>
</organism>
<evidence type="ECO:0000256" key="2">
    <source>
        <dbReference type="ARBA" id="ARBA00001936"/>
    </source>
</evidence>
<evidence type="ECO:0000256" key="6">
    <source>
        <dbReference type="ARBA" id="ARBA00022723"/>
    </source>
</evidence>
<dbReference type="Gene3D" id="3.90.230.10">
    <property type="entry name" value="Creatinase/methionine aminopeptidase superfamily"/>
    <property type="match status" value="1"/>
</dbReference>
<dbReference type="GO" id="GO:0005829">
    <property type="term" value="C:cytosol"/>
    <property type="evidence" value="ECO:0007669"/>
    <property type="project" value="TreeGrafter"/>
</dbReference>
<dbReference type="Gene3D" id="3.40.350.10">
    <property type="entry name" value="Creatinase/prolidase N-terminal domain"/>
    <property type="match status" value="1"/>
</dbReference>
<evidence type="ECO:0000256" key="13">
    <source>
        <dbReference type="RuleBase" id="RU000590"/>
    </source>
</evidence>
<dbReference type="SUPFAM" id="SSF53092">
    <property type="entry name" value="Creatinase/prolidase N-terminal domain"/>
    <property type="match status" value="1"/>
</dbReference>
<dbReference type="RefSeq" id="WP_006459340.1">
    <property type="nucleotide sequence ID" value="NZ_CP007030.1"/>
</dbReference>
<reference evidence="15 16" key="1">
    <citation type="submission" date="2013-12" db="EMBL/GenBank/DDBJ databases">
        <authorList>
            <consortium name="DOE Joint Genome Institute"/>
            <person name="Kappler U."/>
            <person name="Huntemann M."/>
            <person name="Han J."/>
            <person name="Chen A."/>
            <person name="Kyrpides N."/>
            <person name="Mavromatis K."/>
            <person name="Markowitz V."/>
            <person name="Palaniappan K."/>
            <person name="Ivanova N."/>
            <person name="Schaumberg A."/>
            <person name="Pati A."/>
            <person name="Liolios K."/>
            <person name="Nordberg H.P."/>
            <person name="Cantor M.N."/>
            <person name="Hua S.X."/>
            <person name="Woyke T."/>
        </authorList>
    </citation>
    <scope>NUCLEOTIDE SEQUENCE [LARGE SCALE GENOMIC DNA]</scope>
    <source>
        <strain evidence="16">AL2</strain>
    </source>
</reference>
<comment type="cofactor">
    <cofactor evidence="2">
        <name>Mn(2+)</name>
        <dbReference type="ChEBI" id="CHEBI:29035"/>
    </cofactor>
</comment>
<evidence type="ECO:0000313" key="15">
    <source>
        <dbReference type="EMBL" id="AHF00895.1"/>
    </source>
</evidence>
<dbReference type="OrthoDB" id="9806388at2"/>
<comment type="similarity">
    <text evidence="3 13">Belongs to the peptidase M24B family.</text>
</comment>
<evidence type="ECO:0000256" key="1">
    <source>
        <dbReference type="ARBA" id="ARBA00001424"/>
    </source>
</evidence>
<dbReference type="Pfam" id="PF05195">
    <property type="entry name" value="AMP_N"/>
    <property type="match status" value="1"/>
</dbReference>
<evidence type="ECO:0000256" key="12">
    <source>
        <dbReference type="ARBA" id="ARBA00081411"/>
    </source>
</evidence>
<dbReference type="HOGENOM" id="CLU_017266_1_0_6"/>
<dbReference type="CDD" id="cd01087">
    <property type="entry name" value="Prolidase"/>
    <property type="match status" value="1"/>
</dbReference>
<dbReference type="Proteomes" id="UP000005380">
    <property type="component" value="Chromosome"/>
</dbReference>
<evidence type="ECO:0000256" key="11">
    <source>
        <dbReference type="ARBA" id="ARBA00075356"/>
    </source>
</evidence>
<dbReference type="GO" id="GO:0030145">
    <property type="term" value="F:manganese ion binding"/>
    <property type="evidence" value="ECO:0007669"/>
    <property type="project" value="InterPro"/>
</dbReference>
<dbReference type="InterPro" id="IPR000994">
    <property type="entry name" value="Pept_M24"/>
</dbReference>
<dbReference type="PANTHER" id="PTHR43226:SF4">
    <property type="entry name" value="XAA-PRO AMINOPEPTIDASE 3"/>
    <property type="match status" value="1"/>
</dbReference>
<dbReference type="SMART" id="SM01011">
    <property type="entry name" value="AMP_N"/>
    <property type="match status" value="1"/>
</dbReference>
<evidence type="ECO:0000256" key="10">
    <source>
        <dbReference type="ARBA" id="ARBA00069363"/>
    </source>
</evidence>
<dbReference type="AlphaFoldDB" id="W0DQK3"/>
<dbReference type="GO" id="GO:0006508">
    <property type="term" value="P:proteolysis"/>
    <property type="evidence" value="ECO:0007669"/>
    <property type="project" value="UniProtKB-KW"/>
</dbReference>